<dbReference type="PRINTS" id="PR00625">
    <property type="entry name" value="JDOMAIN"/>
</dbReference>
<dbReference type="PROSITE" id="PS50076">
    <property type="entry name" value="DNAJ_2"/>
    <property type="match status" value="1"/>
</dbReference>
<dbReference type="GeneID" id="14907940"/>
<dbReference type="PANTHER" id="PTHR45188:SF2">
    <property type="entry name" value="DNAJ HOMOLOG SUBFAMILY C MEMBER 7"/>
    <property type="match status" value="1"/>
</dbReference>
<dbReference type="SMART" id="SM00028">
    <property type="entry name" value="TPR"/>
    <property type="match status" value="7"/>
</dbReference>
<evidence type="ECO:0000256" key="3">
    <source>
        <dbReference type="PROSITE-ProRule" id="PRU00339"/>
    </source>
</evidence>
<feature type="repeat" description="TPR" evidence="3">
    <location>
        <begin position="277"/>
        <end position="310"/>
    </location>
</feature>
<gene>
    <name evidence="5" type="ORF">IMG5_101980</name>
</gene>
<protein>
    <recommendedName>
        <fullName evidence="4">J domain-containing protein</fullName>
    </recommendedName>
</protein>
<dbReference type="Gene3D" id="1.10.287.110">
    <property type="entry name" value="DnaJ domain"/>
    <property type="match status" value="1"/>
</dbReference>
<evidence type="ECO:0000313" key="5">
    <source>
        <dbReference type="EMBL" id="EGR31789.1"/>
    </source>
</evidence>
<feature type="non-terminal residue" evidence="5">
    <location>
        <position position="459"/>
    </location>
</feature>
<dbReference type="AlphaFoldDB" id="G0QSK9"/>
<feature type="repeat" description="TPR" evidence="3">
    <location>
        <begin position="311"/>
        <end position="344"/>
    </location>
</feature>
<dbReference type="SUPFAM" id="SSF48452">
    <property type="entry name" value="TPR-like"/>
    <property type="match status" value="2"/>
</dbReference>
<dbReference type="InterPro" id="IPR001623">
    <property type="entry name" value="DnaJ_domain"/>
</dbReference>
<dbReference type="RefSeq" id="XP_004035275.1">
    <property type="nucleotide sequence ID" value="XM_004035227.1"/>
</dbReference>
<dbReference type="eggNOG" id="KOG0550">
    <property type="taxonomic scope" value="Eukaryota"/>
</dbReference>
<feature type="domain" description="J" evidence="4">
    <location>
        <begin position="364"/>
        <end position="422"/>
    </location>
</feature>
<accession>G0QSK9</accession>
<dbReference type="PROSITE" id="PS50005">
    <property type="entry name" value="TPR"/>
    <property type="match status" value="4"/>
</dbReference>
<evidence type="ECO:0000256" key="1">
    <source>
        <dbReference type="ARBA" id="ARBA00022737"/>
    </source>
</evidence>
<dbReference type="Pfam" id="PF00515">
    <property type="entry name" value="TPR_1"/>
    <property type="match status" value="2"/>
</dbReference>
<dbReference type="Pfam" id="PF00226">
    <property type="entry name" value="DnaJ"/>
    <property type="match status" value="1"/>
</dbReference>
<evidence type="ECO:0000256" key="2">
    <source>
        <dbReference type="ARBA" id="ARBA00022803"/>
    </source>
</evidence>
<keyword evidence="1" id="KW-0677">Repeat</keyword>
<dbReference type="CDD" id="cd06257">
    <property type="entry name" value="DnaJ"/>
    <property type="match status" value="1"/>
</dbReference>
<dbReference type="OrthoDB" id="765884at2759"/>
<dbReference type="Gene3D" id="1.25.40.10">
    <property type="entry name" value="Tetratricopeptide repeat domain"/>
    <property type="match status" value="3"/>
</dbReference>
<reference evidence="5 6" key="1">
    <citation type="submission" date="2011-07" db="EMBL/GenBank/DDBJ databases">
        <authorList>
            <person name="Coyne R."/>
            <person name="Brami D."/>
            <person name="Johnson J."/>
            <person name="Hostetler J."/>
            <person name="Hannick L."/>
            <person name="Clark T."/>
            <person name="Cassidy-Hanley D."/>
            <person name="Inman J."/>
        </authorList>
    </citation>
    <scope>NUCLEOTIDE SEQUENCE [LARGE SCALE GENOMIC DNA]</scope>
    <source>
        <strain evidence="5 6">G5</strain>
    </source>
</reference>
<feature type="repeat" description="TPR" evidence="3">
    <location>
        <begin position="10"/>
        <end position="43"/>
    </location>
</feature>
<proteinExistence type="predicted"/>
<dbReference type="STRING" id="857967.G0QSK9"/>
<evidence type="ECO:0000313" key="6">
    <source>
        <dbReference type="Proteomes" id="UP000008983"/>
    </source>
</evidence>
<dbReference type="SMART" id="SM00271">
    <property type="entry name" value="DnaJ"/>
    <property type="match status" value="1"/>
</dbReference>
<sequence length="459" mass="53939">MEFEQDIQKAEEFKEKGNDLFKKKEYLKAIEQYTNALQYNNQNSSYYGNRAACYLALEKYQKCIQDCNIALELDPKFSKAYRRKALCQIQMLAFQDALFNIEKGLQIDNQDQSLRQDQKDCLRLKQQYEHFNNYMNENNFNEANIELNQILQKIQNNIQLKLKQVECLAMKGETDQAKNILVKIQNHEDVRRPDLCYLQGICELYNGNTDKAKTLFKNGMTLDPDNTKCRTALKKAQRAEQLKEQGNEAIKQENYDESIRHYDEALQIDPNNKKLNAVLRSNRALAWVKKKEYKKAMEDTNIAIDLNPQYFRAFLRRADIKMKMGDFDSAIQDYQRVSELDPSQNVQQLIKEAKIQAKQAKKKDYYKILGVERNASDQEIKKAYRKLALKWHPDKNPENKEEADKIFRDINEAFQVLSDPKKNKCSILELILMIMKVEVLEEQILILKKSLKCFSVEVV</sequence>
<dbReference type="InterPro" id="IPR011990">
    <property type="entry name" value="TPR-like_helical_dom_sf"/>
</dbReference>
<dbReference type="InterPro" id="IPR036869">
    <property type="entry name" value="J_dom_sf"/>
</dbReference>
<dbReference type="Pfam" id="PF13181">
    <property type="entry name" value="TPR_8"/>
    <property type="match status" value="1"/>
</dbReference>
<dbReference type="InParanoid" id="G0QSK9"/>
<keyword evidence="2 3" id="KW-0802">TPR repeat</keyword>
<dbReference type="OMA" id="KMCLGLD"/>
<dbReference type="SUPFAM" id="SSF46565">
    <property type="entry name" value="Chaperone J-domain"/>
    <property type="match status" value="1"/>
</dbReference>
<feature type="repeat" description="TPR" evidence="3">
    <location>
        <begin position="239"/>
        <end position="272"/>
    </location>
</feature>
<organism evidence="5 6">
    <name type="scientific">Ichthyophthirius multifiliis</name>
    <name type="common">White spot disease agent</name>
    <name type="synonym">Ich</name>
    <dbReference type="NCBI Taxonomy" id="5932"/>
    <lineage>
        <taxon>Eukaryota</taxon>
        <taxon>Sar</taxon>
        <taxon>Alveolata</taxon>
        <taxon>Ciliophora</taxon>
        <taxon>Intramacronucleata</taxon>
        <taxon>Oligohymenophorea</taxon>
        <taxon>Hymenostomatida</taxon>
        <taxon>Ophryoglenina</taxon>
        <taxon>Ichthyophthirius</taxon>
    </lineage>
</organism>
<dbReference type="PANTHER" id="PTHR45188">
    <property type="entry name" value="DNAJ PROTEIN P58IPK HOMOLOG"/>
    <property type="match status" value="1"/>
</dbReference>
<name>G0QSK9_ICHMU</name>
<keyword evidence="6" id="KW-1185">Reference proteome</keyword>
<dbReference type="Proteomes" id="UP000008983">
    <property type="component" value="Unassembled WGS sequence"/>
</dbReference>
<dbReference type="InterPro" id="IPR019734">
    <property type="entry name" value="TPR_rpt"/>
</dbReference>
<evidence type="ECO:0000259" key="4">
    <source>
        <dbReference type="PROSITE" id="PS50076"/>
    </source>
</evidence>
<dbReference type="EMBL" id="GL983816">
    <property type="protein sequence ID" value="EGR31789.1"/>
    <property type="molecule type" value="Genomic_DNA"/>
</dbReference>